<dbReference type="SUPFAM" id="SSF51556">
    <property type="entry name" value="Metallo-dependent hydrolases"/>
    <property type="match status" value="1"/>
</dbReference>
<evidence type="ECO:0000256" key="5">
    <source>
        <dbReference type="ARBA" id="ARBA00023239"/>
    </source>
</evidence>
<dbReference type="InterPro" id="IPR032466">
    <property type="entry name" value="Metal_Hydrolase"/>
</dbReference>
<organism evidence="10 11">
    <name type="scientific">Knufia peltigerae</name>
    <dbReference type="NCBI Taxonomy" id="1002370"/>
    <lineage>
        <taxon>Eukaryota</taxon>
        <taxon>Fungi</taxon>
        <taxon>Dikarya</taxon>
        <taxon>Ascomycota</taxon>
        <taxon>Pezizomycotina</taxon>
        <taxon>Eurotiomycetes</taxon>
        <taxon>Chaetothyriomycetidae</taxon>
        <taxon>Chaetothyriales</taxon>
        <taxon>Trichomeriaceae</taxon>
        <taxon>Knufia</taxon>
    </lineage>
</organism>
<name>A0AA38XRQ7_9EURO</name>
<keyword evidence="5 8" id="KW-0456">Lyase</keyword>
<dbReference type="EC" id="4.1.1.52" evidence="7"/>
<evidence type="ECO:0000256" key="8">
    <source>
        <dbReference type="RuleBase" id="RU366045"/>
    </source>
</evidence>
<accession>A0AA38XRQ7</accession>
<dbReference type="PANTHER" id="PTHR21240">
    <property type="entry name" value="2-AMINO-3-CARBOXYLMUCONATE-6-SEMIALDEHYDE DECARBOXYLASE"/>
    <property type="match status" value="1"/>
</dbReference>
<evidence type="ECO:0000256" key="1">
    <source>
        <dbReference type="ARBA" id="ARBA00005871"/>
    </source>
</evidence>
<sequence>MGERYLGDKDLEPVWQEIDRLGSVVFIHPADTVMPPHLNFGPFIQEFPFDTCRAMTSVIHSGLLQRVPNVRFLFSHNGGAFPFLADRIGQQHLDNVVTKTNNGMGTRDLLRSKNIYLDTSISSPMQYPVIKDLGIPVEHLLYATDYPYTMRFDDKTYLEGYNAPKKSGLFTDADMEKIVRLNSLAVFPRLAKLFAEHFP</sequence>
<dbReference type="EMBL" id="JAPDRN010000150">
    <property type="protein sequence ID" value="KAJ9617887.1"/>
    <property type="molecule type" value="Genomic_DNA"/>
</dbReference>
<gene>
    <name evidence="10" type="ORF">H2204_013356</name>
</gene>
<reference evidence="10" key="1">
    <citation type="submission" date="2022-10" db="EMBL/GenBank/DDBJ databases">
        <title>Culturing micro-colonial fungi from biological soil crusts in the Mojave desert and describing Neophaeococcomyces mojavensis, and introducing the new genera and species Taxawa tesnikishii.</title>
        <authorList>
            <person name="Kurbessoian T."/>
            <person name="Stajich J.E."/>
        </authorList>
    </citation>
    <scope>NUCLEOTIDE SEQUENCE</scope>
    <source>
        <strain evidence="10">TK_35</strain>
    </source>
</reference>
<keyword evidence="3 8" id="KW-0210">Decarboxylase</keyword>
<dbReference type="GO" id="GO:0019748">
    <property type="term" value="P:secondary metabolic process"/>
    <property type="evidence" value="ECO:0007669"/>
    <property type="project" value="TreeGrafter"/>
</dbReference>
<evidence type="ECO:0000256" key="3">
    <source>
        <dbReference type="ARBA" id="ARBA00022793"/>
    </source>
</evidence>
<dbReference type="GO" id="GO:0046872">
    <property type="term" value="F:metal ion binding"/>
    <property type="evidence" value="ECO:0007669"/>
    <property type="project" value="UniProtKB-KW"/>
</dbReference>
<evidence type="ECO:0000256" key="6">
    <source>
        <dbReference type="ARBA" id="ARBA00036832"/>
    </source>
</evidence>
<evidence type="ECO:0000259" key="9">
    <source>
        <dbReference type="Pfam" id="PF04909"/>
    </source>
</evidence>
<keyword evidence="4" id="KW-0862">Zinc</keyword>
<comment type="similarity">
    <text evidence="1">Belongs to the metallo-dependent hydrolases superfamily. ACMSD family.</text>
</comment>
<dbReference type="GO" id="GO:0016787">
    <property type="term" value="F:hydrolase activity"/>
    <property type="evidence" value="ECO:0007669"/>
    <property type="project" value="InterPro"/>
</dbReference>
<dbReference type="Pfam" id="PF04909">
    <property type="entry name" value="Amidohydro_2"/>
    <property type="match status" value="1"/>
</dbReference>
<comment type="caution">
    <text evidence="10">The sequence shown here is derived from an EMBL/GenBank/DDBJ whole genome shotgun (WGS) entry which is preliminary data.</text>
</comment>
<proteinExistence type="inferred from homology"/>
<dbReference type="InterPro" id="IPR032465">
    <property type="entry name" value="ACMSD"/>
</dbReference>
<keyword evidence="11" id="KW-1185">Reference proteome</keyword>
<evidence type="ECO:0000313" key="11">
    <source>
        <dbReference type="Proteomes" id="UP001172681"/>
    </source>
</evidence>
<dbReference type="Gene3D" id="3.20.20.140">
    <property type="entry name" value="Metal-dependent hydrolases"/>
    <property type="match status" value="1"/>
</dbReference>
<dbReference type="PANTHER" id="PTHR21240:SF29">
    <property type="entry name" value="AMIDOHYDROLASE-RELATED DOMAIN-CONTAINING PROTEIN"/>
    <property type="match status" value="1"/>
</dbReference>
<dbReference type="GO" id="GO:0047596">
    <property type="term" value="F:6-methylsalicylate decarboxylase activity"/>
    <property type="evidence" value="ECO:0007669"/>
    <property type="project" value="UniProtKB-EC"/>
</dbReference>
<evidence type="ECO:0000256" key="7">
    <source>
        <dbReference type="ARBA" id="ARBA00038889"/>
    </source>
</evidence>
<evidence type="ECO:0000256" key="2">
    <source>
        <dbReference type="ARBA" id="ARBA00022723"/>
    </source>
</evidence>
<evidence type="ECO:0000313" key="10">
    <source>
        <dbReference type="EMBL" id="KAJ9617887.1"/>
    </source>
</evidence>
<feature type="domain" description="Amidohydrolase-related" evidence="9">
    <location>
        <begin position="3"/>
        <end position="188"/>
    </location>
</feature>
<evidence type="ECO:0000256" key="4">
    <source>
        <dbReference type="ARBA" id="ARBA00022833"/>
    </source>
</evidence>
<dbReference type="Proteomes" id="UP001172681">
    <property type="component" value="Unassembled WGS sequence"/>
</dbReference>
<dbReference type="InterPro" id="IPR006680">
    <property type="entry name" value="Amidohydro-rel"/>
</dbReference>
<protein>
    <recommendedName>
        <fullName evidence="7">6-methylsalicylate decarboxylase</fullName>
        <ecNumber evidence="7">4.1.1.52</ecNumber>
    </recommendedName>
</protein>
<keyword evidence="2" id="KW-0479">Metal-binding</keyword>
<dbReference type="GO" id="GO:0005829">
    <property type="term" value="C:cytosol"/>
    <property type="evidence" value="ECO:0007669"/>
    <property type="project" value="TreeGrafter"/>
</dbReference>
<dbReference type="AlphaFoldDB" id="A0AA38XRQ7"/>
<comment type="catalytic activity">
    <reaction evidence="6">
        <text>6-methylsalicylate + H(+) = 3-methylphenol + CO2</text>
        <dbReference type="Rhea" id="RHEA:23112"/>
        <dbReference type="ChEBI" id="CHEBI:15378"/>
        <dbReference type="ChEBI" id="CHEBI:16526"/>
        <dbReference type="ChEBI" id="CHEBI:17231"/>
        <dbReference type="ChEBI" id="CHEBI:36658"/>
        <dbReference type="EC" id="4.1.1.52"/>
    </reaction>
    <physiologicalReaction direction="left-to-right" evidence="6">
        <dbReference type="Rhea" id="RHEA:23113"/>
    </physiologicalReaction>
</comment>